<dbReference type="Proteomes" id="UP000735302">
    <property type="component" value="Unassembled WGS sequence"/>
</dbReference>
<dbReference type="EMBL" id="BLXT01003024">
    <property type="protein sequence ID" value="GFN99708.1"/>
    <property type="molecule type" value="Genomic_DNA"/>
</dbReference>
<proteinExistence type="predicted"/>
<feature type="region of interest" description="Disordered" evidence="1">
    <location>
        <begin position="32"/>
        <end position="59"/>
    </location>
</feature>
<evidence type="ECO:0000256" key="1">
    <source>
        <dbReference type="SAM" id="MobiDB-lite"/>
    </source>
</evidence>
<keyword evidence="2" id="KW-0732">Signal</keyword>
<feature type="chain" id="PRO_5043797473" description="Secreted protein" evidence="2">
    <location>
        <begin position="26"/>
        <end position="122"/>
    </location>
</feature>
<name>A0AAV3ZZA5_9GAST</name>
<evidence type="ECO:0000313" key="4">
    <source>
        <dbReference type="Proteomes" id="UP000735302"/>
    </source>
</evidence>
<keyword evidence="4" id="KW-1185">Reference proteome</keyword>
<evidence type="ECO:0008006" key="5">
    <source>
        <dbReference type="Google" id="ProtNLM"/>
    </source>
</evidence>
<organism evidence="3 4">
    <name type="scientific">Plakobranchus ocellatus</name>
    <dbReference type="NCBI Taxonomy" id="259542"/>
    <lineage>
        <taxon>Eukaryota</taxon>
        <taxon>Metazoa</taxon>
        <taxon>Spiralia</taxon>
        <taxon>Lophotrochozoa</taxon>
        <taxon>Mollusca</taxon>
        <taxon>Gastropoda</taxon>
        <taxon>Heterobranchia</taxon>
        <taxon>Euthyneura</taxon>
        <taxon>Panpulmonata</taxon>
        <taxon>Sacoglossa</taxon>
        <taxon>Placobranchoidea</taxon>
        <taxon>Plakobranchidae</taxon>
        <taxon>Plakobranchus</taxon>
    </lineage>
</organism>
<evidence type="ECO:0000313" key="3">
    <source>
        <dbReference type="EMBL" id="GFN99708.1"/>
    </source>
</evidence>
<sequence length="122" mass="13474">MRVRVYIVFVELLRVKLVCWYDAAAVSSCRQLPKPTHSTKPPNKIIVNGSTQTRTTTETTATGTNLTSYQLKHTLGHAASLSHRALRKSNARTHLRLTSGFHLPSVSCPRATGLSDVILCFL</sequence>
<protein>
    <recommendedName>
        <fullName evidence="5">Secreted protein</fullName>
    </recommendedName>
</protein>
<dbReference type="AlphaFoldDB" id="A0AAV3ZZA5"/>
<accession>A0AAV3ZZA5</accession>
<feature type="signal peptide" evidence="2">
    <location>
        <begin position="1"/>
        <end position="25"/>
    </location>
</feature>
<evidence type="ECO:0000256" key="2">
    <source>
        <dbReference type="SAM" id="SignalP"/>
    </source>
</evidence>
<comment type="caution">
    <text evidence="3">The sequence shown here is derived from an EMBL/GenBank/DDBJ whole genome shotgun (WGS) entry which is preliminary data.</text>
</comment>
<gene>
    <name evidence="3" type="ORF">PoB_002621400</name>
</gene>
<reference evidence="3 4" key="1">
    <citation type="journal article" date="2021" name="Elife">
        <title>Chloroplast acquisition without the gene transfer in kleptoplastic sea slugs, Plakobranchus ocellatus.</title>
        <authorList>
            <person name="Maeda T."/>
            <person name="Takahashi S."/>
            <person name="Yoshida T."/>
            <person name="Shimamura S."/>
            <person name="Takaki Y."/>
            <person name="Nagai Y."/>
            <person name="Toyoda A."/>
            <person name="Suzuki Y."/>
            <person name="Arimoto A."/>
            <person name="Ishii H."/>
            <person name="Satoh N."/>
            <person name="Nishiyama T."/>
            <person name="Hasebe M."/>
            <person name="Maruyama T."/>
            <person name="Minagawa J."/>
            <person name="Obokata J."/>
            <person name="Shigenobu S."/>
        </authorList>
    </citation>
    <scope>NUCLEOTIDE SEQUENCE [LARGE SCALE GENOMIC DNA]</scope>
</reference>